<keyword evidence="2" id="KW-1185">Reference proteome</keyword>
<evidence type="ECO:0000313" key="2">
    <source>
        <dbReference type="Proteomes" id="UP000198994"/>
    </source>
</evidence>
<evidence type="ECO:0000313" key="1">
    <source>
        <dbReference type="EMBL" id="SDF62762.1"/>
    </source>
</evidence>
<dbReference type="Proteomes" id="UP000198994">
    <property type="component" value="Unassembled WGS sequence"/>
</dbReference>
<name>A0A1G7MLZ0_9RHOB</name>
<dbReference type="OrthoDB" id="6197542at2"/>
<reference evidence="2" key="1">
    <citation type="submission" date="2016-10" db="EMBL/GenBank/DDBJ databases">
        <authorList>
            <person name="Varghese N."/>
            <person name="Submissions S."/>
        </authorList>
    </citation>
    <scope>NUCLEOTIDE SEQUENCE [LARGE SCALE GENOMIC DNA]</scope>
    <source>
        <strain evidence="2">DSM 10146</strain>
    </source>
</reference>
<dbReference type="EMBL" id="FNAV01000038">
    <property type="protein sequence ID" value="SDF62762.1"/>
    <property type="molecule type" value="Genomic_DNA"/>
</dbReference>
<dbReference type="AlphaFoldDB" id="A0A1G7MLZ0"/>
<accession>A0A1G7MLZ0</accession>
<dbReference type="RefSeq" id="WP_089964147.1">
    <property type="nucleotide sequence ID" value="NZ_FNAV01000038.1"/>
</dbReference>
<sequence>MKHFLGAAATAAVVFGGGLSVTLQPARAYQIDCAILLCLSGGWPASEPCAAAKAEFIRRITPWPIEPPLQIWRCPMHAAYPGNAARAPEQRLYDVAFDRGAHPLPSPSVFEVARAGARKGALSPDALISAVLKDGAVGGALLQQVADYTSENGVADIDISDRAFDFVRSIRVYSVEYMRQRAVDRDNNYCRRLSRVRIGRYGQQGEFYWRNADPSALPDAYVGDEGWGEDCPRISGRSVFVDWSDHQGNYGYEQVNY</sequence>
<gene>
    <name evidence="1" type="ORF">SAMN04488105_1381</name>
</gene>
<dbReference type="STRING" id="282683.SAMN04488105_1381"/>
<protein>
    <submittedName>
        <fullName evidence="1">Uncharacterized protein</fullName>
    </submittedName>
</protein>
<proteinExistence type="predicted"/>
<organism evidence="1 2">
    <name type="scientific">Salipiger thiooxidans</name>
    <dbReference type="NCBI Taxonomy" id="282683"/>
    <lineage>
        <taxon>Bacteria</taxon>
        <taxon>Pseudomonadati</taxon>
        <taxon>Pseudomonadota</taxon>
        <taxon>Alphaproteobacteria</taxon>
        <taxon>Rhodobacterales</taxon>
        <taxon>Roseobacteraceae</taxon>
        <taxon>Salipiger</taxon>
    </lineage>
</organism>